<evidence type="ECO:0000256" key="2">
    <source>
        <dbReference type="ARBA" id="ARBA00007362"/>
    </source>
</evidence>
<dbReference type="Proteomes" id="UP000292695">
    <property type="component" value="Unassembled WGS sequence"/>
</dbReference>
<evidence type="ECO:0000256" key="4">
    <source>
        <dbReference type="ARBA" id="ARBA00022989"/>
    </source>
</evidence>
<evidence type="ECO:0000259" key="8">
    <source>
        <dbReference type="Pfam" id="PF00892"/>
    </source>
</evidence>
<dbReference type="EMBL" id="SJKA01000004">
    <property type="protein sequence ID" value="TCC34721.1"/>
    <property type="molecule type" value="Genomic_DNA"/>
</dbReference>
<dbReference type="InterPro" id="IPR037185">
    <property type="entry name" value="EmrE-like"/>
</dbReference>
<dbReference type="PANTHER" id="PTHR32322">
    <property type="entry name" value="INNER MEMBRANE TRANSPORTER"/>
    <property type="match status" value="1"/>
</dbReference>
<feature type="transmembrane region" description="Helical" evidence="7">
    <location>
        <begin position="191"/>
        <end position="210"/>
    </location>
</feature>
<evidence type="ECO:0000256" key="1">
    <source>
        <dbReference type="ARBA" id="ARBA00004141"/>
    </source>
</evidence>
<keyword evidence="3 7" id="KW-0812">Transmembrane</keyword>
<feature type="transmembrane region" description="Helical" evidence="7">
    <location>
        <begin position="222"/>
        <end position="241"/>
    </location>
</feature>
<evidence type="ECO:0000256" key="3">
    <source>
        <dbReference type="ARBA" id="ARBA00022692"/>
    </source>
</evidence>
<evidence type="ECO:0000256" key="5">
    <source>
        <dbReference type="ARBA" id="ARBA00023136"/>
    </source>
</evidence>
<feature type="transmembrane region" description="Helical" evidence="7">
    <location>
        <begin position="129"/>
        <end position="146"/>
    </location>
</feature>
<evidence type="ECO:0000313" key="9">
    <source>
        <dbReference type="EMBL" id="TCC34721.1"/>
    </source>
</evidence>
<evidence type="ECO:0000313" key="10">
    <source>
        <dbReference type="Proteomes" id="UP000292695"/>
    </source>
</evidence>
<accession>A0A4R0IM99</accession>
<comment type="subcellular location">
    <subcellularLocation>
        <location evidence="1">Membrane</location>
        <topology evidence="1">Multi-pass membrane protein</topology>
    </subcellularLocation>
</comment>
<feature type="transmembrane region" description="Helical" evidence="7">
    <location>
        <begin position="16"/>
        <end position="36"/>
    </location>
</feature>
<keyword evidence="10" id="KW-1185">Reference proteome</keyword>
<feature type="transmembrane region" description="Helical" evidence="7">
    <location>
        <begin position="158"/>
        <end position="179"/>
    </location>
</feature>
<dbReference type="Pfam" id="PF00892">
    <property type="entry name" value="EamA"/>
    <property type="match status" value="2"/>
</dbReference>
<feature type="transmembrane region" description="Helical" evidence="7">
    <location>
        <begin position="45"/>
        <end position="65"/>
    </location>
</feature>
<comment type="caution">
    <text evidence="9">The sequence shown here is derived from an EMBL/GenBank/DDBJ whole genome shotgun (WGS) entry which is preliminary data.</text>
</comment>
<dbReference type="SUPFAM" id="SSF103481">
    <property type="entry name" value="Multidrug resistance efflux transporter EmrE"/>
    <property type="match status" value="2"/>
</dbReference>
<proteinExistence type="inferred from homology"/>
<dbReference type="AlphaFoldDB" id="A0A4R0IM99"/>
<organism evidence="9 10">
    <name type="scientific">Kribbella sindirgiensis</name>
    <dbReference type="NCBI Taxonomy" id="1124744"/>
    <lineage>
        <taxon>Bacteria</taxon>
        <taxon>Bacillati</taxon>
        <taxon>Actinomycetota</taxon>
        <taxon>Actinomycetes</taxon>
        <taxon>Propionibacteriales</taxon>
        <taxon>Kribbellaceae</taxon>
        <taxon>Kribbella</taxon>
    </lineage>
</organism>
<protein>
    <submittedName>
        <fullName evidence="9">DMT family transporter</fullName>
    </submittedName>
</protein>
<reference evidence="9 10" key="1">
    <citation type="submission" date="2019-02" db="EMBL/GenBank/DDBJ databases">
        <title>Kribbella capetownensis sp. nov. and Kribbella speibonae sp. nov., isolated from soil.</title>
        <authorList>
            <person name="Curtis S.M."/>
            <person name="Norton I."/>
            <person name="Everest G.J."/>
            <person name="Meyers P.R."/>
        </authorList>
    </citation>
    <scope>NUCLEOTIDE SEQUENCE [LARGE SCALE GENOMIC DNA]</scope>
    <source>
        <strain evidence="9 10">DSM 27082</strain>
    </source>
</reference>
<keyword evidence="5 7" id="KW-0472">Membrane</keyword>
<sequence length="319" mass="32803">MTGSRVRDRAAHQGPLLMVGSALAWAAGLVATKWVLNQTRATPTAVLTVQLAGSLLVLAAAAAVTRTPVRGGLTKGWVGLLEPGLSYYLALAGLTLTSAINASILGTLEPVLVPILALLLFRERPAPRLAVIVVAATIGSLLVSASGTTAGSDWHGDLLILASVAAAALYVVLASTQVVDLSPLAAAIGQQLWALALVMSFLLATFVVTGTTGWTEPQFTDLLLAAGSGILNYALPFWLYLVALTKMPVSSAAAYLTLIPLFGVALAAVVLGEDVSPLHLAGGVLVVGSLLWEALGHTGPPGRSERHRRTSTTDKSPSA</sequence>
<dbReference type="InterPro" id="IPR050638">
    <property type="entry name" value="AA-Vitamin_Transporters"/>
</dbReference>
<dbReference type="OrthoDB" id="5186724at2"/>
<feature type="transmembrane region" description="Helical" evidence="7">
    <location>
        <begin position="253"/>
        <end position="272"/>
    </location>
</feature>
<dbReference type="GO" id="GO:0016020">
    <property type="term" value="C:membrane"/>
    <property type="evidence" value="ECO:0007669"/>
    <property type="project" value="UniProtKB-SubCell"/>
</dbReference>
<feature type="domain" description="EamA" evidence="8">
    <location>
        <begin position="156"/>
        <end position="291"/>
    </location>
</feature>
<dbReference type="Gene3D" id="1.10.3730.20">
    <property type="match status" value="1"/>
</dbReference>
<gene>
    <name evidence="9" type="ORF">E0H50_12455</name>
</gene>
<name>A0A4R0IM99_9ACTN</name>
<evidence type="ECO:0000256" key="7">
    <source>
        <dbReference type="SAM" id="Phobius"/>
    </source>
</evidence>
<comment type="similarity">
    <text evidence="2">Belongs to the EamA transporter family.</text>
</comment>
<dbReference type="RefSeq" id="WP_131287311.1">
    <property type="nucleotide sequence ID" value="NZ_SJKA01000004.1"/>
</dbReference>
<keyword evidence="4 7" id="KW-1133">Transmembrane helix</keyword>
<feature type="domain" description="EamA" evidence="8">
    <location>
        <begin position="14"/>
        <end position="144"/>
    </location>
</feature>
<dbReference type="PANTHER" id="PTHR32322:SF2">
    <property type="entry name" value="EAMA DOMAIN-CONTAINING PROTEIN"/>
    <property type="match status" value="1"/>
</dbReference>
<evidence type="ECO:0000256" key="6">
    <source>
        <dbReference type="SAM" id="MobiDB-lite"/>
    </source>
</evidence>
<feature type="region of interest" description="Disordered" evidence="6">
    <location>
        <begin position="298"/>
        <end position="319"/>
    </location>
</feature>
<dbReference type="InterPro" id="IPR000620">
    <property type="entry name" value="EamA_dom"/>
</dbReference>